<evidence type="ECO:0000256" key="1">
    <source>
        <dbReference type="ARBA" id="ARBA00004141"/>
    </source>
</evidence>
<dbReference type="InterPro" id="IPR007269">
    <property type="entry name" value="ICMT_MeTrfase"/>
</dbReference>
<dbReference type="GO" id="GO:0032259">
    <property type="term" value="P:methylation"/>
    <property type="evidence" value="ECO:0007669"/>
    <property type="project" value="UniProtKB-KW"/>
</dbReference>
<keyword evidence="4 5" id="KW-0472">Membrane</keyword>
<accession>A0A1I2NVX9</accession>
<dbReference type="PANTHER" id="PTHR43847:SF1">
    <property type="entry name" value="BLL3993 PROTEIN"/>
    <property type="match status" value="1"/>
</dbReference>
<gene>
    <name evidence="6" type="ORF">SAMN04488025_1145</name>
</gene>
<feature type="transmembrane region" description="Helical" evidence="5">
    <location>
        <begin position="41"/>
        <end position="61"/>
    </location>
</feature>
<dbReference type="Gene3D" id="1.20.120.1630">
    <property type="match status" value="1"/>
</dbReference>
<evidence type="ECO:0000256" key="2">
    <source>
        <dbReference type="ARBA" id="ARBA00022692"/>
    </source>
</evidence>
<keyword evidence="6" id="KW-0489">Methyltransferase</keyword>
<dbReference type="Proteomes" id="UP000198661">
    <property type="component" value="Unassembled WGS sequence"/>
</dbReference>
<keyword evidence="7" id="KW-1185">Reference proteome</keyword>
<proteinExistence type="predicted"/>
<dbReference type="STRING" id="201973.SAMN04488025_1145"/>
<dbReference type="OrthoDB" id="7203053at2"/>
<name>A0A1I2NVX9_9BACL</name>
<dbReference type="RefSeq" id="WP_092038199.1">
    <property type="nucleotide sequence ID" value="NZ_FOOK01000014.1"/>
</dbReference>
<reference evidence="6 7" key="1">
    <citation type="submission" date="2016-10" db="EMBL/GenBank/DDBJ databases">
        <authorList>
            <person name="de Groot N.N."/>
        </authorList>
    </citation>
    <scope>NUCLEOTIDE SEQUENCE [LARGE SCALE GENOMIC DNA]</scope>
    <source>
        <strain evidence="6 7">DSM 44945</strain>
    </source>
</reference>
<keyword evidence="3 5" id="KW-1133">Transmembrane helix</keyword>
<feature type="transmembrane region" description="Helical" evidence="5">
    <location>
        <begin position="68"/>
        <end position="86"/>
    </location>
</feature>
<dbReference type="PANTHER" id="PTHR43847">
    <property type="entry name" value="BLL3993 PROTEIN"/>
    <property type="match status" value="1"/>
</dbReference>
<evidence type="ECO:0000256" key="5">
    <source>
        <dbReference type="SAM" id="Phobius"/>
    </source>
</evidence>
<evidence type="ECO:0000313" key="6">
    <source>
        <dbReference type="EMBL" id="SFG05656.1"/>
    </source>
</evidence>
<protein>
    <submittedName>
        <fullName evidence="6">15-methylpalmitoyl-4-hydroxy-2-pyrone 4-O-methyltransferase</fullName>
    </submittedName>
</protein>
<dbReference type="AlphaFoldDB" id="A0A1I2NVX9"/>
<dbReference type="GO" id="GO:0016020">
    <property type="term" value="C:membrane"/>
    <property type="evidence" value="ECO:0007669"/>
    <property type="project" value="UniProtKB-SubCell"/>
</dbReference>
<keyword evidence="6" id="KW-0808">Transferase</keyword>
<evidence type="ECO:0000256" key="3">
    <source>
        <dbReference type="ARBA" id="ARBA00022989"/>
    </source>
</evidence>
<evidence type="ECO:0000256" key="4">
    <source>
        <dbReference type="ARBA" id="ARBA00023136"/>
    </source>
</evidence>
<evidence type="ECO:0000313" key="7">
    <source>
        <dbReference type="Proteomes" id="UP000198661"/>
    </source>
</evidence>
<organism evidence="6 7">
    <name type="scientific">Planifilum fulgidum</name>
    <dbReference type="NCBI Taxonomy" id="201973"/>
    <lineage>
        <taxon>Bacteria</taxon>
        <taxon>Bacillati</taxon>
        <taxon>Bacillota</taxon>
        <taxon>Bacilli</taxon>
        <taxon>Bacillales</taxon>
        <taxon>Thermoactinomycetaceae</taxon>
        <taxon>Planifilum</taxon>
    </lineage>
</organism>
<comment type="subcellular location">
    <subcellularLocation>
        <location evidence="1">Membrane</location>
        <topology evidence="1">Multi-pass membrane protein</topology>
    </subcellularLocation>
</comment>
<dbReference type="EMBL" id="FOOK01000014">
    <property type="protein sequence ID" value="SFG05656.1"/>
    <property type="molecule type" value="Genomic_DNA"/>
</dbReference>
<dbReference type="GO" id="GO:0004671">
    <property type="term" value="F:protein C-terminal S-isoprenylcysteine carboxyl O-methyltransferase activity"/>
    <property type="evidence" value="ECO:0007669"/>
    <property type="project" value="InterPro"/>
</dbReference>
<dbReference type="InterPro" id="IPR052527">
    <property type="entry name" value="Metal_cation-efflux_comp"/>
</dbReference>
<sequence length="187" mass="20796">MGLGWALLLIVGLQRLAELRVAGRNARWARAQGGYEVGGGHYILIVSVHLLWFLGMAGEILSGATPPVWWPLPALLFLLAQVLRYWSIRSLGRHWNTRIWVIPGKKPVLRGPYRFIRHPNYLAVIAEILALPLLLGAFWTAAVASLLNLLVLLGVRIPAEERALAAAMEEDGEAGRKNRFLPFPKRG</sequence>
<dbReference type="Pfam" id="PF04140">
    <property type="entry name" value="ICMT"/>
    <property type="match status" value="1"/>
</dbReference>
<keyword evidence="2 5" id="KW-0812">Transmembrane</keyword>
<feature type="transmembrane region" description="Helical" evidence="5">
    <location>
        <begin position="121"/>
        <end position="153"/>
    </location>
</feature>